<keyword evidence="1" id="KW-0175">Coiled coil</keyword>
<feature type="coiled-coil region" evidence="1">
    <location>
        <begin position="17"/>
        <end position="58"/>
    </location>
</feature>
<dbReference type="Proteomes" id="UP001139366">
    <property type="component" value="Unassembled WGS sequence"/>
</dbReference>
<reference evidence="2 3" key="1">
    <citation type="journal article" date="2023" name="Antonie Van Leeuwenhoek">
        <title>Flavobacterium potami sp. nov., a multi-metal resistance genes harbouring bacterium isolated from shallow river silt.</title>
        <authorList>
            <person name="Li S."/>
            <person name="Mao S."/>
            <person name="Mu W."/>
            <person name="Guo B."/>
            <person name="Li C."/>
            <person name="Zhu Q."/>
            <person name="Hou X."/>
            <person name="Zhao Y."/>
            <person name="Wei S."/>
            <person name="Liu H."/>
            <person name="Liu A."/>
        </authorList>
    </citation>
    <scope>NUCLEOTIDE SEQUENCE [LARGE SCALE GENOMIC DNA]</scope>
    <source>
        <strain evidence="2 3">17A</strain>
    </source>
</reference>
<accession>A0A9X1KSV5</accession>
<evidence type="ECO:0000256" key="1">
    <source>
        <dbReference type="SAM" id="Coils"/>
    </source>
</evidence>
<name>A0A9X1KSV5_9FLAO</name>
<sequence length="71" mass="8576">METHWCRKLKGGIGREIENMALNAEKLQREKKELLRKLDSLEREIKIQEHDLLESINQEWSREEINTARFI</sequence>
<protein>
    <submittedName>
        <fullName evidence="2">Uncharacterized protein</fullName>
    </submittedName>
</protein>
<organism evidence="2 3">
    <name type="scientific">Flavobacterium potami</name>
    <dbReference type="NCBI Taxonomy" id="2872310"/>
    <lineage>
        <taxon>Bacteria</taxon>
        <taxon>Pseudomonadati</taxon>
        <taxon>Bacteroidota</taxon>
        <taxon>Flavobacteriia</taxon>
        <taxon>Flavobacteriales</taxon>
        <taxon>Flavobacteriaceae</taxon>
        <taxon>Flavobacterium</taxon>
    </lineage>
</organism>
<dbReference type="RefSeq" id="WP_223711513.1">
    <property type="nucleotide sequence ID" value="NZ_JAINUY010000012.1"/>
</dbReference>
<dbReference type="AlphaFoldDB" id="A0A9X1KSV5"/>
<gene>
    <name evidence="2" type="ORF">K6T82_23835</name>
</gene>
<keyword evidence="3" id="KW-1185">Reference proteome</keyword>
<comment type="caution">
    <text evidence="2">The sequence shown here is derived from an EMBL/GenBank/DDBJ whole genome shotgun (WGS) entry which is preliminary data.</text>
</comment>
<evidence type="ECO:0000313" key="2">
    <source>
        <dbReference type="EMBL" id="MBZ4037809.1"/>
    </source>
</evidence>
<evidence type="ECO:0000313" key="3">
    <source>
        <dbReference type="Proteomes" id="UP001139366"/>
    </source>
</evidence>
<dbReference type="EMBL" id="JAINUY010000012">
    <property type="protein sequence ID" value="MBZ4037809.1"/>
    <property type="molecule type" value="Genomic_DNA"/>
</dbReference>
<proteinExistence type="predicted"/>